<feature type="region of interest" description="Disordered" evidence="1">
    <location>
        <begin position="161"/>
        <end position="191"/>
    </location>
</feature>
<feature type="compositionally biased region" description="Basic and acidic residues" evidence="1">
    <location>
        <begin position="518"/>
        <end position="539"/>
    </location>
</feature>
<comment type="caution">
    <text evidence="2">The sequence shown here is derived from an EMBL/GenBank/DDBJ whole genome shotgun (WGS) entry which is preliminary data.</text>
</comment>
<proteinExistence type="predicted"/>
<evidence type="ECO:0000313" key="3">
    <source>
        <dbReference type="Proteomes" id="UP001431209"/>
    </source>
</evidence>
<evidence type="ECO:0000313" key="2">
    <source>
        <dbReference type="EMBL" id="KAL0489602.1"/>
    </source>
</evidence>
<feature type="region of interest" description="Disordered" evidence="1">
    <location>
        <begin position="518"/>
        <end position="550"/>
    </location>
</feature>
<organism evidence="2 3">
    <name type="scientific">Acrasis kona</name>
    <dbReference type="NCBI Taxonomy" id="1008807"/>
    <lineage>
        <taxon>Eukaryota</taxon>
        <taxon>Discoba</taxon>
        <taxon>Heterolobosea</taxon>
        <taxon>Tetramitia</taxon>
        <taxon>Eutetramitia</taxon>
        <taxon>Acrasidae</taxon>
        <taxon>Acrasis</taxon>
    </lineage>
</organism>
<evidence type="ECO:0000256" key="1">
    <source>
        <dbReference type="SAM" id="MobiDB-lite"/>
    </source>
</evidence>
<reference evidence="2 3" key="1">
    <citation type="submission" date="2024-03" db="EMBL/GenBank/DDBJ databases">
        <title>The Acrasis kona genome and developmental transcriptomes reveal deep origins of eukaryotic multicellular pathways.</title>
        <authorList>
            <person name="Sheikh S."/>
            <person name="Fu C.-J."/>
            <person name="Brown M.W."/>
            <person name="Baldauf S.L."/>
        </authorList>
    </citation>
    <scope>NUCLEOTIDE SEQUENCE [LARGE SCALE GENOMIC DNA]</scope>
    <source>
        <strain evidence="2 3">ATCC MYA-3509</strain>
    </source>
</reference>
<protein>
    <submittedName>
        <fullName evidence="2">SVF1-like protein</fullName>
    </submittedName>
</protein>
<keyword evidence="3" id="KW-1185">Reference proteome</keyword>
<name>A0AAW2ZI74_9EUKA</name>
<sequence>MSHDEDGFVEYAVKKRAVLYYMHDKYGSDYPCRVIGKNRIPRPSNGQKQYYIEYPIGSGMLYGSLSFASKFINHFVVQNEKRKKIYKTPGRFYYRTSITEFDVAFSTSIPEISAKAHVTDLERVFLCAKSTDYRFISYEMPRKEDVANMKQHLKVNEKKLKLKKKKSTTKSPTKESTSKEGTSNTLLTDDIQTNSSDVLREDASKTNSKEEAASSPKSFIFKKLQPSEFSILYYSPSEHGLSYPCRIIGSTTDPSTRKFVPVTEFPVGSGFLYSSIAQCSTWMHYFINEMNNFFKPLPALQLRLYIRSDEKTYHTYNLFNQNPYVGLLDERLVKRSLENVKLMKGQTPTQRDLDKMIEVFEFEDVNEISEDQVALDESLEFEELPHDQRRLLYYKPYQYSTSYSCRSIGLFRNGQPVLEFPIGSGCIYKNMQQCINFVHDVVDVLLKKSNRPDHTLYIKTDDNQYKMYSKNIEPFFDISEEKLLVVDSLEFSFMDGEKPLNGNADLLARIFQCRSGKRGREEEKTNDQEPERKMIKIDEANEPMEIPEELDYDPPVFVDCRKY</sequence>
<feature type="compositionally biased region" description="Acidic residues" evidence="1">
    <location>
        <begin position="540"/>
        <end position="550"/>
    </location>
</feature>
<gene>
    <name evidence="2" type="ORF">AKO1_010579</name>
</gene>
<dbReference type="Proteomes" id="UP001431209">
    <property type="component" value="Unassembled WGS sequence"/>
</dbReference>
<dbReference type="EMBL" id="JAOPGA020001573">
    <property type="protein sequence ID" value="KAL0489602.1"/>
    <property type="molecule type" value="Genomic_DNA"/>
</dbReference>
<dbReference type="AlphaFoldDB" id="A0AAW2ZI74"/>
<accession>A0AAW2ZI74</accession>